<sequence>MPTQSPHIIWNLEVKEDWNQARTGQLPRIYKMDNEKMVSSNDLSFVYESSPQTFAESFTSYGTPVYQSFSKSPLFQELFPSSSPREKELLTSHSSPWHSPQTQDNLSSNTFSHISNINPIEIRSPLPKACQHSNKSPVAISRHQAWNNTSFLDHSLSKNVIWVNSDEVKDFHQSSSCSLPPKIQVKVKRYCKSTITGKKEFACYDYYDIGEDELYWDNLEEWKVAHIANPRNMSSSPSNLAWHLGYGAYDSYFDAQCKADKNNKYLQIANHKKQKKAEQFVERNYGCEIASDLMS</sequence>
<protein>
    <submittedName>
        <fullName evidence="1">Uncharacterized protein</fullName>
    </submittedName>
</protein>
<proteinExistence type="predicted"/>
<dbReference type="Proteomes" id="UP000186594">
    <property type="component" value="Unassembled WGS sequence"/>
</dbReference>
<keyword evidence="2" id="KW-1185">Reference proteome</keyword>
<evidence type="ECO:0000313" key="2">
    <source>
        <dbReference type="Proteomes" id="UP000186594"/>
    </source>
</evidence>
<accession>A0A1U7LUZ9</accession>
<dbReference type="AlphaFoldDB" id="A0A1U7LUZ9"/>
<organism evidence="1 2">
    <name type="scientific">Neolecta irregularis (strain DAH-3)</name>
    <dbReference type="NCBI Taxonomy" id="1198029"/>
    <lineage>
        <taxon>Eukaryota</taxon>
        <taxon>Fungi</taxon>
        <taxon>Dikarya</taxon>
        <taxon>Ascomycota</taxon>
        <taxon>Taphrinomycotina</taxon>
        <taxon>Neolectales</taxon>
        <taxon>Neolectaceae</taxon>
        <taxon>Neolecta</taxon>
    </lineage>
</organism>
<comment type="caution">
    <text evidence="1">The sequence shown here is derived from an EMBL/GenBank/DDBJ whole genome shotgun (WGS) entry which is preliminary data.</text>
</comment>
<gene>
    <name evidence="1" type="ORF">NEOLI_005325</name>
</gene>
<name>A0A1U7LUZ9_NEOID</name>
<dbReference type="EMBL" id="LXFE01000200">
    <property type="protein sequence ID" value="OLL26372.1"/>
    <property type="molecule type" value="Genomic_DNA"/>
</dbReference>
<evidence type="ECO:0000313" key="1">
    <source>
        <dbReference type="EMBL" id="OLL26372.1"/>
    </source>
</evidence>
<reference evidence="1 2" key="1">
    <citation type="submission" date="2016-04" db="EMBL/GenBank/DDBJ databases">
        <title>Evolutionary innovation and constraint leading to complex multicellularity in the Ascomycota.</title>
        <authorList>
            <person name="Cisse O."/>
            <person name="Nguyen A."/>
            <person name="Hewitt D.A."/>
            <person name="Jedd G."/>
            <person name="Stajich J.E."/>
        </authorList>
    </citation>
    <scope>NUCLEOTIDE SEQUENCE [LARGE SCALE GENOMIC DNA]</scope>
    <source>
        <strain evidence="1 2">DAH-3</strain>
    </source>
</reference>